<proteinExistence type="predicted"/>
<reference evidence="1" key="1">
    <citation type="submission" date="2014-11" db="EMBL/GenBank/DDBJ databases">
        <authorList>
            <person name="Amaro Gonzalez C."/>
        </authorList>
    </citation>
    <scope>NUCLEOTIDE SEQUENCE</scope>
</reference>
<dbReference type="AlphaFoldDB" id="A0A0E9UIS4"/>
<accession>A0A0E9UIS4</accession>
<evidence type="ECO:0000313" key="1">
    <source>
        <dbReference type="EMBL" id="JAH64868.1"/>
    </source>
</evidence>
<protein>
    <submittedName>
        <fullName evidence="1">Uncharacterized protein</fullName>
    </submittedName>
</protein>
<sequence>MITQISVGMRTVCVLDVTTLHVWKHKILS</sequence>
<name>A0A0E9UIS4_ANGAN</name>
<dbReference type="EMBL" id="GBXM01043709">
    <property type="protein sequence ID" value="JAH64868.1"/>
    <property type="molecule type" value="Transcribed_RNA"/>
</dbReference>
<reference evidence="1" key="2">
    <citation type="journal article" date="2015" name="Fish Shellfish Immunol.">
        <title>Early steps in the European eel (Anguilla anguilla)-Vibrio vulnificus interaction in the gills: Role of the RtxA13 toxin.</title>
        <authorList>
            <person name="Callol A."/>
            <person name="Pajuelo D."/>
            <person name="Ebbesson L."/>
            <person name="Teles M."/>
            <person name="MacKenzie S."/>
            <person name="Amaro C."/>
        </authorList>
    </citation>
    <scope>NUCLEOTIDE SEQUENCE</scope>
</reference>
<organism evidence="1">
    <name type="scientific">Anguilla anguilla</name>
    <name type="common">European freshwater eel</name>
    <name type="synonym">Muraena anguilla</name>
    <dbReference type="NCBI Taxonomy" id="7936"/>
    <lineage>
        <taxon>Eukaryota</taxon>
        <taxon>Metazoa</taxon>
        <taxon>Chordata</taxon>
        <taxon>Craniata</taxon>
        <taxon>Vertebrata</taxon>
        <taxon>Euteleostomi</taxon>
        <taxon>Actinopterygii</taxon>
        <taxon>Neopterygii</taxon>
        <taxon>Teleostei</taxon>
        <taxon>Anguilliformes</taxon>
        <taxon>Anguillidae</taxon>
        <taxon>Anguilla</taxon>
    </lineage>
</organism>